<evidence type="ECO:0000313" key="6">
    <source>
        <dbReference type="Proteomes" id="UP000319769"/>
    </source>
</evidence>
<comment type="caution">
    <text evidence="5">The sequence shown here is derived from an EMBL/GenBank/DDBJ whole genome shotgun (WGS) entry which is preliminary data.</text>
</comment>
<feature type="domain" description="Transketolase-like pyrimidine-binding" evidence="4">
    <location>
        <begin position="21"/>
        <end position="185"/>
    </location>
</feature>
<comment type="cofactor">
    <cofactor evidence="1">
        <name>thiamine diphosphate</name>
        <dbReference type="ChEBI" id="CHEBI:58937"/>
    </cofactor>
</comment>
<evidence type="ECO:0000313" key="5">
    <source>
        <dbReference type="EMBL" id="KAA9159613.1"/>
    </source>
</evidence>
<dbReference type="InterPro" id="IPR051157">
    <property type="entry name" value="PDH/Transketolase"/>
</dbReference>
<dbReference type="FunFam" id="3.40.50.970:FF:000129">
    <property type="entry name" value="Transketolase"/>
    <property type="match status" value="1"/>
</dbReference>
<dbReference type="Gene3D" id="3.40.50.970">
    <property type="match status" value="1"/>
</dbReference>
<evidence type="ECO:0000256" key="3">
    <source>
        <dbReference type="ARBA" id="ARBA00023052"/>
    </source>
</evidence>
<accession>A0A5N0UZV1</accession>
<dbReference type="Pfam" id="PF02779">
    <property type="entry name" value="Transket_pyr"/>
    <property type="match status" value="1"/>
</dbReference>
<dbReference type="CDD" id="cd07033">
    <property type="entry name" value="TPP_PYR_DXS_TK_like"/>
    <property type="match status" value="1"/>
</dbReference>
<dbReference type="Proteomes" id="UP000319769">
    <property type="component" value="Unassembled WGS sequence"/>
</dbReference>
<dbReference type="PANTHER" id="PTHR43825">
    <property type="entry name" value="PYRUVATE DEHYDROGENASE E1 COMPONENT"/>
    <property type="match status" value="1"/>
</dbReference>
<dbReference type="AlphaFoldDB" id="A0A5N0UZV1"/>
<evidence type="ECO:0000256" key="1">
    <source>
        <dbReference type="ARBA" id="ARBA00001964"/>
    </source>
</evidence>
<name>A0A5N0UZV1_9PSEU</name>
<dbReference type="SMART" id="SM00861">
    <property type="entry name" value="Transket_pyr"/>
    <property type="match status" value="1"/>
</dbReference>
<dbReference type="Gene3D" id="3.40.50.920">
    <property type="match status" value="1"/>
</dbReference>
<dbReference type="Pfam" id="PF02780">
    <property type="entry name" value="Transketolase_C"/>
    <property type="match status" value="1"/>
</dbReference>
<evidence type="ECO:0000256" key="2">
    <source>
        <dbReference type="ARBA" id="ARBA00007131"/>
    </source>
</evidence>
<keyword evidence="6" id="KW-1185">Reference proteome</keyword>
<dbReference type="GO" id="GO:0000287">
    <property type="term" value="F:magnesium ion binding"/>
    <property type="evidence" value="ECO:0007669"/>
    <property type="project" value="UniProtKB-ARBA"/>
</dbReference>
<protein>
    <submittedName>
        <fullName evidence="5">Transketolase family protein</fullName>
    </submittedName>
</protein>
<dbReference type="InterPro" id="IPR009014">
    <property type="entry name" value="Transketo_C/PFOR_II"/>
</dbReference>
<dbReference type="PANTHER" id="PTHR43825:SF1">
    <property type="entry name" value="TRANSKETOLASE-LIKE PYRIMIDINE-BINDING DOMAIN-CONTAINING PROTEIN"/>
    <property type="match status" value="1"/>
</dbReference>
<dbReference type="OrthoDB" id="8732661at2"/>
<keyword evidence="3" id="KW-0786">Thiamine pyrophosphate</keyword>
<proteinExistence type="inferred from homology"/>
<organism evidence="5 6">
    <name type="scientific">Amycolatopsis acidicola</name>
    <dbReference type="NCBI Taxonomy" id="2596893"/>
    <lineage>
        <taxon>Bacteria</taxon>
        <taxon>Bacillati</taxon>
        <taxon>Actinomycetota</taxon>
        <taxon>Actinomycetes</taxon>
        <taxon>Pseudonocardiales</taxon>
        <taxon>Pseudonocardiaceae</taxon>
        <taxon>Amycolatopsis</taxon>
    </lineage>
</organism>
<sequence>MTSVVVEPACGSTAWVERYGLSAVDTCRLAQLHAADRDGRVFSLEGDLGDFGGLRFAERYPGRFLDMGIAEASLIGAAAGLALRGKVAFVNTFGSFALMRACEQVRLDVAYHRTNVKIAGTFTGVAAGFSGPTHHCGEDLAVARSLPGMTVLAPADAVSAYQLTLAAAQLDGPVYLRLGVEATPQVYDENATFEIGRGNVLAEGADVTLVAAGLTTVATVLEAARQLAARGVHATVIDLHTIKPVDEELLVRSAKATGLVVTVEEHSTIGGLGGAVADVLAGSCPVPMRMLGLPDAFAHDVGSYADQLARCGLDVPGVRAAVESALRRWK</sequence>
<reference evidence="5" key="1">
    <citation type="submission" date="2019-09" db="EMBL/GenBank/DDBJ databases">
        <authorList>
            <person name="Teo W.F.A."/>
            <person name="Duangmal K."/>
        </authorList>
    </citation>
    <scope>NUCLEOTIDE SEQUENCE [LARGE SCALE GENOMIC DNA]</scope>
    <source>
        <strain evidence="5">K81G1</strain>
    </source>
</reference>
<dbReference type="SUPFAM" id="SSF52922">
    <property type="entry name" value="TK C-terminal domain-like"/>
    <property type="match status" value="1"/>
</dbReference>
<evidence type="ECO:0000259" key="4">
    <source>
        <dbReference type="SMART" id="SM00861"/>
    </source>
</evidence>
<dbReference type="InterPro" id="IPR029061">
    <property type="entry name" value="THDP-binding"/>
</dbReference>
<dbReference type="InterPro" id="IPR033248">
    <property type="entry name" value="Transketolase_C"/>
</dbReference>
<gene>
    <name evidence="5" type="ORF">FPZ12_019785</name>
</gene>
<dbReference type="EMBL" id="VMNW02000028">
    <property type="protein sequence ID" value="KAA9159613.1"/>
    <property type="molecule type" value="Genomic_DNA"/>
</dbReference>
<dbReference type="SUPFAM" id="SSF52518">
    <property type="entry name" value="Thiamin diphosphate-binding fold (THDP-binding)"/>
    <property type="match status" value="1"/>
</dbReference>
<dbReference type="RefSeq" id="WP_144749787.1">
    <property type="nucleotide sequence ID" value="NZ_VMNW02000028.1"/>
</dbReference>
<dbReference type="InterPro" id="IPR005475">
    <property type="entry name" value="Transketolase-like_Pyr-bd"/>
</dbReference>
<comment type="similarity">
    <text evidence="2">Belongs to the transketolase family.</text>
</comment>